<dbReference type="InterPro" id="IPR010920">
    <property type="entry name" value="LSM_dom_sf"/>
</dbReference>
<protein>
    <recommendedName>
        <fullName evidence="1">Sm domain-containing protein</fullName>
    </recommendedName>
</protein>
<dbReference type="InterPro" id="IPR047575">
    <property type="entry name" value="Sm"/>
</dbReference>
<dbReference type="STRING" id="65357.A0A024G9K1"/>
<evidence type="ECO:0000313" key="3">
    <source>
        <dbReference type="Proteomes" id="UP000053237"/>
    </source>
</evidence>
<dbReference type="InterPro" id="IPR001163">
    <property type="entry name" value="Sm_dom_euk/arc"/>
</dbReference>
<dbReference type="GO" id="GO:0071208">
    <property type="term" value="F:histone pre-mRNA DCP binding"/>
    <property type="evidence" value="ECO:0007669"/>
    <property type="project" value="TreeGrafter"/>
</dbReference>
<dbReference type="SUPFAM" id="SSF50182">
    <property type="entry name" value="Sm-like ribonucleoproteins"/>
    <property type="match status" value="1"/>
</dbReference>
<gene>
    <name evidence="2" type="ORF">BN9_040140</name>
</gene>
<feature type="domain" description="Sm" evidence="1">
    <location>
        <begin position="10"/>
        <end position="82"/>
    </location>
</feature>
<name>A0A024G9K1_9STRA</name>
<dbReference type="InParanoid" id="A0A024G9K1"/>
<dbReference type="EMBL" id="CAIX01000045">
    <property type="protein sequence ID" value="CCI43230.1"/>
    <property type="molecule type" value="Genomic_DNA"/>
</dbReference>
<organism evidence="2 3">
    <name type="scientific">Albugo candida</name>
    <dbReference type="NCBI Taxonomy" id="65357"/>
    <lineage>
        <taxon>Eukaryota</taxon>
        <taxon>Sar</taxon>
        <taxon>Stramenopiles</taxon>
        <taxon>Oomycota</taxon>
        <taxon>Peronosporomycetes</taxon>
        <taxon>Albuginales</taxon>
        <taxon>Albuginaceae</taxon>
        <taxon>Albugo</taxon>
    </lineage>
</organism>
<sequence length="108" mass="12415">MRGNSKRSPTLVVFLKSLVGEHVQIDLKNDTRISGTIQEVVGNMDVVMLDAVEIKPNGSTLRLEEVFVMGKMILFVQIPNHIHIDKRLTEYEQCLQKSTSMYQRRKKN</sequence>
<evidence type="ECO:0000259" key="1">
    <source>
        <dbReference type="PROSITE" id="PS52002"/>
    </source>
</evidence>
<dbReference type="AlphaFoldDB" id="A0A024G9K1"/>
<dbReference type="PROSITE" id="PS52002">
    <property type="entry name" value="SM"/>
    <property type="match status" value="1"/>
</dbReference>
<keyword evidence="3" id="KW-1185">Reference proteome</keyword>
<comment type="caution">
    <text evidence="2">The sequence shown here is derived from an EMBL/GenBank/DDBJ whole genome shotgun (WGS) entry which is preliminary data.</text>
</comment>
<dbReference type="SMART" id="SM00651">
    <property type="entry name" value="Sm"/>
    <property type="match status" value="1"/>
</dbReference>
<dbReference type="GO" id="GO:0071254">
    <property type="term" value="C:cytoplasmic U snRNP body"/>
    <property type="evidence" value="ECO:0007669"/>
    <property type="project" value="TreeGrafter"/>
</dbReference>
<dbReference type="PANTHER" id="PTHR21196">
    <property type="entry name" value="U7 SNRNA-ASSOCIATED SM-LIKE PROTEIN LSM10"/>
    <property type="match status" value="1"/>
</dbReference>
<dbReference type="PANTHER" id="PTHR21196:SF1">
    <property type="entry name" value="U7 SNRNA-ASSOCIATED SM-LIKE PROTEIN LSM10"/>
    <property type="match status" value="1"/>
</dbReference>
<evidence type="ECO:0000313" key="2">
    <source>
        <dbReference type="EMBL" id="CCI43230.1"/>
    </source>
</evidence>
<dbReference type="Proteomes" id="UP000053237">
    <property type="component" value="Unassembled WGS sequence"/>
</dbReference>
<dbReference type="OrthoDB" id="10256176at2759"/>
<dbReference type="GO" id="GO:0006398">
    <property type="term" value="P:mRNA 3'-end processing by stem-loop binding and cleavage"/>
    <property type="evidence" value="ECO:0007669"/>
    <property type="project" value="TreeGrafter"/>
</dbReference>
<dbReference type="Gene3D" id="2.30.30.100">
    <property type="match status" value="1"/>
</dbReference>
<dbReference type="InterPro" id="IPR052840">
    <property type="entry name" value="U7_snRNA_Sm-like"/>
</dbReference>
<dbReference type="Pfam" id="PF01423">
    <property type="entry name" value="LSM"/>
    <property type="match status" value="1"/>
</dbReference>
<dbReference type="GO" id="GO:0071209">
    <property type="term" value="F:U7 snRNA binding"/>
    <property type="evidence" value="ECO:0007669"/>
    <property type="project" value="TreeGrafter"/>
</dbReference>
<accession>A0A024G9K1</accession>
<proteinExistence type="predicted"/>
<dbReference type="GO" id="GO:0016604">
    <property type="term" value="C:nuclear body"/>
    <property type="evidence" value="ECO:0007669"/>
    <property type="project" value="TreeGrafter"/>
</dbReference>
<reference evidence="2 3" key="1">
    <citation type="submission" date="2012-05" db="EMBL/GenBank/DDBJ databases">
        <title>Recombination and specialization in a pathogen metapopulation.</title>
        <authorList>
            <person name="Gardiner A."/>
            <person name="Kemen E."/>
            <person name="Schultz-Larsen T."/>
            <person name="MacLean D."/>
            <person name="Van Oosterhout C."/>
            <person name="Jones J.D.G."/>
        </authorList>
    </citation>
    <scope>NUCLEOTIDE SEQUENCE [LARGE SCALE GENOMIC DNA]</scope>
    <source>
        <strain evidence="2 3">Ac Nc2</strain>
    </source>
</reference>